<dbReference type="OrthoDB" id="155880at2"/>
<dbReference type="SMART" id="SM00267">
    <property type="entry name" value="GGDEF"/>
    <property type="match status" value="1"/>
</dbReference>
<feature type="transmembrane region" description="Helical" evidence="1">
    <location>
        <begin position="68"/>
        <end position="88"/>
    </location>
</feature>
<dbReference type="Gene3D" id="3.30.450.20">
    <property type="entry name" value="PAS domain"/>
    <property type="match status" value="1"/>
</dbReference>
<name>A0A3D1JFW2_9CHLR</name>
<feature type="transmembrane region" description="Helical" evidence="1">
    <location>
        <begin position="39"/>
        <end position="56"/>
    </location>
</feature>
<dbReference type="PROSITE" id="PS50887">
    <property type="entry name" value="GGDEF"/>
    <property type="match status" value="1"/>
</dbReference>
<dbReference type="NCBIfam" id="TIGR00254">
    <property type="entry name" value="GGDEF"/>
    <property type="match status" value="1"/>
</dbReference>
<dbReference type="InterPro" id="IPR035965">
    <property type="entry name" value="PAS-like_dom_sf"/>
</dbReference>
<evidence type="ECO:0000313" key="4">
    <source>
        <dbReference type="Proteomes" id="UP000264141"/>
    </source>
</evidence>
<evidence type="ECO:0000313" key="3">
    <source>
        <dbReference type="EMBL" id="HCE17117.1"/>
    </source>
</evidence>
<dbReference type="STRING" id="229919.GCA_001050195_02899"/>
<keyword evidence="1" id="KW-1133">Transmembrane helix</keyword>
<dbReference type="SUPFAM" id="SSF55073">
    <property type="entry name" value="Nucleotide cyclase"/>
    <property type="match status" value="1"/>
</dbReference>
<dbReference type="PANTHER" id="PTHR45138:SF9">
    <property type="entry name" value="DIGUANYLATE CYCLASE DGCM-RELATED"/>
    <property type="match status" value="1"/>
</dbReference>
<reference evidence="3 4" key="1">
    <citation type="journal article" date="2018" name="Nat. Biotechnol.">
        <title>A standardized bacterial taxonomy based on genome phylogeny substantially revises the tree of life.</title>
        <authorList>
            <person name="Parks D.H."/>
            <person name="Chuvochina M."/>
            <person name="Waite D.W."/>
            <person name="Rinke C."/>
            <person name="Skarshewski A."/>
            <person name="Chaumeil P.A."/>
            <person name="Hugenholtz P."/>
        </authorList>
    </citation>
    <scope>NUCLEOTIDE SEQUENCE [LARGE SCALE GENOMIC DNA]</scope>
    <source>
        <strain evidence="3">UBA8781</strain>
    </source>
</reference>
<dbReference type="InterPro" id="IPR000160">
    <property type="entry name" value="GGDEF_dom"/>
</dbReference>
<proteinExistence type="predicted"/>
<keyword evidence="1" id="KW-0812">Transmembrane</keyword>
<feature type="transmembrane region" description="Helical" evidence="1">
    <location>
        <begin position="100"/>
        <end position="117"/>
    </location>
</feature>
<feature type="transmembrane region" description="Helical" evidence="1">
    <location>
        <begin position="6"/>
        <end position="27"/>
    </location>
</feature>
<dbReference type="Proteomes" id="UP000264141">
    <property type="component" value="Unassembled WGS sequence"/>
</dbReference>
<dbReference type="SUPFAM" id="SSF55785">
    <property type="entry name" value="PYP-like sensor domain (PAS domain)"/>
    <property type="match status" value="1"/>
</dbReference>
<dbReference type="InterPro" id="IPR043128">
    <property type="entry name" value="Rev_trsase/Diguanyl_cyclase"/>
</dbReference>
<dbReference type="GO" id="GO:0052621">
    <property type="term" value="F:diguanylate cyclase activity"/>
    <property type="evidence" value="ECO:0007669"/>
    <property type="project" value="TreeGrafter"/>
</dbReference>
<dbReference type="EMBL" id="DPBP01000020">
    <property type="protein sequence ID" value="HCE17117.1"/>
    <property type="molecule type" value="Genomic_DNA"/>
</dbReference>
<dbReference type="AlphaFoldDB" id="A0A3D1JFW2"/>
<organism evidence="3 4">
    <name type="scientific">Anaerolinea thermolimosa</name>
    <dbReference type="NCBI Taxonomy" id="229919"/>
    <lineage>
        <taxon>Bacteria</taxon>
        <taxon>Bacillati</taxon>
        <taxon>Chloroflexota</taxon>
        <taxon>Anaerolineae</taxon>
        <taxon>Anaerolineales</taxon>
        <taxon>Anaerolineaceae</taxon>
        <taxon>Anaerolinea</taxon>
    </lineage>
</organism>
<feature type="domain" description="GGDEF" evidence="2">
    <location>
        <begin position="382"/>
        <end position="512"/>
    </location>
</feature>
<comment type="caution">
    <text evidence="3">The sequence shown here is derived from an EMBL/GenBank/DDBJ whole genome shotgun (WGS) entry which is preliminary data.</text>
</comment>
<sequence>MLPQAPTTLVILLGLSAMLLVYLSAWAQFHSGVGSAREFSFLLLSAALYSLGYAVELSRADLRGVLEAIRLEYMGLAFVPAFFLLFAIRFTRNTPTPPGLIAGLLAMPVITVVLVFTQEHHQLYYIHPRVTMTGFYPALSFERGIGYVLTMFYALVCEFSGLVLLIVHAFRVSPRYRLQAQTIALGALFPVASSVFYFLDFIPFHIDPIPFALSLAGVLFAFALFKLKLFELVPAARELAIDAVRDAFLVVDAFGQVQDFNRAITALPGAEALKIGEPLPMDNPLVKKLWPLLHEGQDELEFFIEQSSGEERYYRAKAYPIYGKRSQYNGQAVLISDVTETVGLLHQLSYQANVDELTGLLNRRHLMKMGARELEASHRSGLPLGVILIDLDHFKSVNDTCGHAAGDEVLRSVAECFRRGVRSVDLLGRYGGEEFAVFLPGADLEATVRVAERLRESLASWSVLKQDENLRITASFGVYAANSDLTIDQLLSIADQALYRAKQEGRNRVVSA</sequence>
<feature type="transmembrane region" description="Helical" evidence="1">
    <location>
        <begin position="182"/>
        <end position="202"/>
    </location>
</feature>
<dbReference type="InterPro" id="IPR050469">
    <property type="entry name" value="Diguanylate_Cyclase"/>
</dbReference>
<dbReference type="FunFam" id="3.30.70.270:FF:000001">
    <property type="entry name" value="Diguanylate cyclase domain protein"/>
    <property type="match status" value="1"/>
</dbReference>
<dbReference type="Pfam" id="PF00990">
    <property type="entry name" value="GGDEF"/>
    <property type="match status" value="1"/>
</dbReference>
<protein>
    <submittedName>
        <fullName evidence="3">GGDEF domain-containing protein</fullName>
    </submittedName>
</protein>
<dbReference type="RefSeq" id="WP_062195398.1">
    <property type="nucleotide sequence ID" value="NZ_DF967965.1"/>
</dbReference>
<evidence type="ECO:0000256" key="1">
    <source>
        <dbReference type="SAM" id="Phobius"/>
    </source>
</evidence>
<feature type="transmembrane region" description="Helical" evidence="1">
    <location>
        <begin position="208"/>
        <end position="227"/>
    </location>
</feature>
<dbReference type="Gene3D" id="3.30.70.270">
    <property type="match status" value="1"/>
</dbReference>
<dbReference type="CDD" id="cd01949">
    <property type="entry name" value="GGDEF"/>
    <property type="match status" value="1"/>
</dbReference>
<dbReference type="Pfam" id="PF16927">
    <property type="entry name" value="HisKA_7TM"/>
    <property type="match status" value="1"/>
</dbReference>
<dbReference type="InterPro" id="IPR031621">
    <property type="entry name" value="HisKA_7TM"/>
</dbReference>
<evidence type="ECO:0000259" key="2">
    <source>
        <dbReference type="PROSITE" id="PS50887"/>
    </source>
</evidence>
<feature type="transmembrane region" description="Helical" evidence="1">
    <location>
        <begin position="145"/>
        <end position="170"/>
    </location>
</feature>
<keyword evidence="1" id="KW-0472">Membrane</keyword>
<gene>
    <name evidence="3" type="ORF">DEQ80_04590</name>
</gene>
<dbReference type="PANTHER" id="PTHR45138">
    <property type="entry name" value="REGULATORY COMPONENTS OF SENSORY TRANSDUCTION SYSTEM"/>
    <property type="match status" value="1"/>
</dbReference>
<dbReference type="InterPro" id="IPR029787">
    <property type="entry name" value="Nucleotide_cyclase"/>
</dbReference>
<accession>A0A3D1JFW2</accession>